<organism evidence="2 3">
    <name type="scientific">Ajellomyces capsulatus (strain H143)</name>
    <name type="common">Darling's disease fungus</name>
    <name type="synonym">Histoplasma capsulatum</name>
    <dbReference type="NCBI Taxonomy" id="544712"/>
    <lineage>
        <taxon>Eukaryota</taxon>
        <taxon>Fungi</taxon>
        <taxon>Dikarya</taxon>
        <taxon>Ascomycota</taxon>
        <taxon>Pezizomycotina</taxon>
        <taxon>Eurotiomycetes</taxon>
        <taxon>Eurotiomycetidae</taxon>
        <taxon>Onygenales</taxon>
        <taxon>Ajellomycetaceae</taxon>
        <taxon>Histoplasma</taxon>
    </lineage>
</organism>
<evidence type="ECO:0000313" key="2">
    <source>
        <dbReference type="EMBL" id="EER38974.1"/>
    </source>
</evidence>
<protein>
    <submittedName>
        <fullName evidence="2">Uncharacterized protein</fullName>
    </submittedName>
</protein>
<proteinExistence type="predicted"/>
<evidence type="ECO:0000256" key="1">
    <source>
        <dbReference type="SAM" id="MobiDB-lite"/>
    </source>
</evidence>
<feature type="region of interest" description="Disordered" evidence="1">
    <location>
        <begin position="30"/>
        <end position="69"/>
    </location>
</feature>
<evidence type="ECO:0000313" key="3">
    <source>
        <dbReference type="Proteomes" id="UP000002624"/>
    </source>
</evidence>
<reference evidence="3" key="1">
    <citation type="submission" date="2009-05" db="EMBL/GenBank/DDBJ databases">
        <title>The genome sequence of Ajellomyces capsulatus strain H143.</title>
        <authorList>
            <person name="Champion M."/>
            <person name="Cuomo C.A."/>
            <person name="Ma L.-J."/>
            <person name="Henn M.R."/>
            <person name="Sil A."/>
            <person name="Goldman B."/>
            <person name="Young S.K."/>
            <person name="Kodira C.D."/>
            <person name="Zeng Q."/>
            <person name="Koehrsen M."/>
            <person name="Alvarado L."/>
            <person name="Berlin A.M."/>
            <person name="Borenstein D."/>
            <person name="Chen Z."/>
            <person name="Engels R."/>
            <person name="Freedman E."/>
            <person name="Gellesch M."/>
            <person name="Goldberg J."/>
            <person name="Griggs A."/>
            <person name="Gujja S."/>
            <person name="Heiman D.I."/>
            <person name="Hepburn T.A."/>
            <person name="Howarth C."/>
            <person name="Jen D."/>
            <person name="Larson L."/>
            <person name="Lewis B."/>
            <person name="Mehta T."/>
            <person name="Park D."/>
            <person name="Pearson M."/>
            <person name="Roberts A."/>
            <person name="Saif S."/>
            <person name="Shea T.D."/>
            <person name="Shenoy N."/>
            <person name="Sisk P."/>
            <person name="Stolte C."/>
            <person name="Sykes S."/>
            <person name="Walk T."/>
            <person name="White J."/>
            <person name="Yandava C."/>
            <person name="Klein B."/>
            <person name="McEwen J.G."/>
            <person name="Puccia R."/>
            <person name="Goldman G.H."/>
            <person name="Felipe M.S."/>
            <person name="Nino-Vega G."/>
            <person name="San-Blas G."/>
            <person name="Taylor J.W."/>
            <person name="Mendoza L."/>
            <person name="Galagan J.E."/>
            <person name="Nusbaum C."/>
            <person name="Birren B.W."/>
        </authorList>
    </citation>
    <scope>NUCLEOTIDE SEQUENCE [LARGE SCALE GENOMIC DNA]</scope>
    <source>
        <strain evidence="3">H143</strain>
    </source>
</reference>
<sequence>MKSPVLVQGFEQIGWPQSWAPARDALQNSWMRRHREANSGSSSPEPTKLQPYLEISSGANDEGRWRGGGYRGWREIDSSEVVCVVEPSPLDTSGDQSSRNISGKRCTVRHDDHSEVFWFIVLSNSVVTF</sequence>
<accession>C6HL37</accession>
<name>C6HL37_AJECH</name>
<dbReference type="HOGENOM" id="CLU_1948232_0_0_1"/>
<dbReference type="Proteomes" id="UP000002624">
    <property type="component" value="Unassembled WGS sequence"/>
</dbReference>
<dbReference type="AlphaFoldDB" id="C6HL37"/>
<gene>
    <name evidence="2" type="ORF">HCDG_06918</name>
</gene>
<dbReference type="VEuPathDB" id="FungiDB:HCDG_06918"/>
<dbReference type="OMA" id="EVFWFIV"/>
<dbReference type="EMBL" id="GG692430">
    <property type="protein sequence ID" value="EER38974.1"/>
    <property type="molecule type" value="Genomic_DNA"/>
</dbReference>